<dbReference type="InterPro" id="IPR011767">
    <property type="entry name" value="GLR_AS"/>
</dbReference>
<dbReference type="PROSITE" id="PS51354">
    <property type="entry name" value="GLUTAREDOXIN_2"/>
    <property type="match status" value="1"/>
</dbReference>
<dbReference type="Proteomes" id="UP000711391">
    <property type="component" value="Unassembled WGS sequence"/>
</dbReference>
<evidence type="ECO:0000256" key="2">
    <source>
        <dbReference type="ARBA" id="ARBA00022448"/>
    </source>
</evidence>
<evidence type="ECO:0000256" key="4">
    <source>
        <dbReference type="ARBA" id="ARBA00023157"/>
    </source>
</evidence>
<evidence type="ECO:0000256" key="5">
    <source>
        <dbReference type="ARBA" id="ARBA00023284"/>
    </source>
</evidence>
<comment type="caution">
    <text evidence="7">The sequence shown here is derived from an EMBL/GenBank/DDBJ whole genome shotgun (WGS) entry which is preliminary data.</text>
</comment>
<reference evidence="7" key="1">
    <citation type="submission" date="2020-10" db="EMBL/GenBank/DDBJ databases">
        <title>Microbiome of the Black Sea water column analyzed by genome centric metagenomics.</title>
        <authorList>
            <person name="Cabello-Yeves P.J."/>
            <person name="Callieri C."/>
            <person name="Picazo A."/>
            <person name="Mehrshad M."/>
            <person name="Haro-Moreno J.M."/>
            <person name="Roda-Garcia J."/>
            <person name="Dzembekova N."/>
            <person name="Slabakova V."/>
            <person name="Slabakova N."/>
            <person name="Moncheva S."/>
            <person name="Rodriguez-Valera F."/>
        </authorList>
    </citation>
    <scope>NUCLEOTIDE SEQUENCE</scope>
    <source>
        <strain evidence="7">BS307-5m-G50</strain>
    </source>
</reference>
<keyword evidence="4" id="KW-1015">Disulfide bond</keyword>
<dbReference type="PRINTS" id="PR00160">
    <property type="entry name" value="GLUTAREDOXIN"/>
</dbReference>
<gene>
    <name evidence="7" type="ORF">ISQ64_01105</name>
</gene>
<dbReference type="InterPro" id="IPR036249">
    <property type="entry name" value="Thioredoxin-like_sf"/>
</dbReference>
<organism evidence="7 8">
    <name type="scientific">SAR86 cluster bacterium</name>
    <dbReference type="NCBI Taxonomy" id="2030880"/>
    <lineage>
        <taxon>Bacteria</taxon>
        <taxon>Pseudomonadati</taxon>
        <taxon>Pseudomonadota</taxon>
        <taxon>Gammaproteobacteria</taxon>
        <taxon>SAR86 cluster</taxon>
    </lineage>
</organism>
<dbReference type="AlphaFoldDB" id="A0A937I7F3"/>
<evidence type="ECO:0000313" key="7">
    <source>
        <dbReference type="EMBL" id="MBL6817985.1"/>
    </source>
</evidence>
<comment type="similarity">
    <text evidence="1">Belongs to the glutaredoxin family.</text>
</comment>
<dbReference type="EMBL" id="JADHQD010000004">
    <property type="protein sequence ID" value="MBL6817985.1"/>
    <property type="molecule type" value="Genomic_DNA"/>
</dbReference>
<dbReference type="Gene3D" id="3.40.30.10">
    <property type="entry name" value="Glutaredoxin"/>
    <property type="match status" value="1"/>
</dbReference>
<proteinExistence type="inferred from homology"/>
<accession>A0A937I7F3</accession>
<dbReference type="InterPro" id="IPR014025">
    <property type="entry name" value="Glutaredoxin_subgr"/>
</dbReference>
<protein>
    <submittedName>
        <fullName evidence="7">Glutaredoxin</fullName>
    </submittedName>
</protein>
<keyword evidence="3" id="KW-0249">Electron transport</keyword>
<keyword evidence="5" id="KW-0676">Redox-active center</keyword>
<dbReference type="InterPro" id="IPR002109">
    <property type="entry name" value="Glutaredoxin"/>
</dbReference>
<dbReference type="PANTHER" id="PTHR46679">
    <property type="match status" value="1"/>
</dbReference>
<evidence type="ECO:0000256" key="1">
    <source>
        <dbReference type="ARBA" id="ARBA00007787"/>
    </source>
</evidence>
<dbReference type="PROSITE" id="PS00195">
    <property type="entry name" value="GLUTAREDOXIN_1"/>
    <property type="match status" value="1"/>
</dbReference>
<dbReference type="SUPFAM" id="SSF52833">
    <property type="entry name" value="Thioredoxin-like"/>
    <property type="match status" value="1"/>
</dbReference>
<evidence type="ECO:0000259" key="6">
    <source>
        <dbReference type="Pfam" id="PF00462"/>
    </source>
</evidence>
<evidence type="ECO:0000256" key="3">
    <source>
        <dbReference type="ARBA" id="ARBA00022982"/>
    </source>
</evidence>
<feature type="domain" description="Glutaredoxin" evidence="6">
    <location>
        <begin position="3"/>
        <end position="62"/>
    </location>
</feature>
<dbReference type="GO" id="GO:0015035">
    <property type="term" value="F:protein-disulfide reductase activity"/>
    <property type="evidence" value="ECO:0007669"/>
    <property type="project" value="TreeGrafter"/>
</dbReference>
<sequence length="76" mass="8889">MMIEIYGKTFCPYCDKAKALCEREGFEYTYKELDKDFSRDDFFNIFPGARTFPQIKINGDSIGGYTELEAWYKSQG</sequence>
<dbReference type="Pfam" id="PF00462">
    <property type="entry name" value="Glutaredoxin"/>
    <property type="match status" value="1"/>
</dbReference>
<keyword evidence="2" id="KW-0813">Transport</keyword>
<name>A0A937I7F3_9GAMM</name>
<evidence type="ECO:0000313" key="8">
    <source>
        <dbReference type="Proteomes" id="UP000711391"/>
    </source>
</evidence>
<dbReference type="PANTHER" id="PTHR46679:SF1">
    <property type="entry name" value="GLUTAREDOXIN-2, MITOCHONDRIAL"/>
    <property type="match status" value="1"/>
</dbReference>